<evidence type="ECO:0000313" key="4">
    <source>
        <dbReference type="Proteomes" id="UP001196413"/>
    </source>
</evidence>
<dbReference type="Proteomes" id="UP001196413">
    <property type="component" value="Unassembled WGS sequence"/>
</dbReference>
<reference evidence="3" key="1">
    <citation type="submission" date="2021-06" db="EMBL/GenBank/DDBJ databases">
        <title>Parelaphostrongylus tenuis whole genome reference sequence.</title>
        <authorList>
            <person name="Garwood T.J."/>
            <person name="Larsen P.A."/>
            <person name="Fountain-Jones N.M."/>
            <person name="Garbe J.R."/>
            <person name="Macchietto M.G."/>
            <person name="Kania S.A."/>
            <person name="Gerhold R.W."/>
            <person name="Richards J.E."/>
            <person name="Wolf T.M."/>
        </authorList>
    </citation>
    <scope>NUCLEOTIDE SEQUENCE</scope>
    <source>
        <strain evidence="3">MNPRO001-30</strain>
        <tissue evidence="3">Meninges</tissue>
    </source>
</reference>
<dbReference type="EMBL" id="JAHQIW010007004">
    <property type="protein sequence ID" value="KAJ1371571.1"/>
    <property type="molecule type" value="Genomic_DNA"/>
</dbReference>
<proteinExistence type="predicted"/>
<protein>
    <submittedName>
        <fullName evidence="3">Uncharacterized protein</fullName>
    </submittedName>
</protein>
<feature type="region of interest" description="Disordered" evidence="2">
    <location>
        <begin position="297"/>
        <end position="335"/>
    </location>
</feature>
<keyword evidence="4" id="KW-1185">Reference proteome</keyword>
<feature type="region of interest" description="Disordered" evidence="2">
    <location>
        <begin position="83"/>
        <end position="107"/>
    </location>
</feature>
<comment type="caution">
    <text evidence="3">The sequence shown here is derived from an EMBL/GenBank/DDBJ whole genome shotgun (WGS) entry which is preliminary data.</text>
</comment>
<sequence length="565" mass="63984">MELPFVYIDPREPNEDIANIAPFLVQARRILANNGVSDEMKKTVFDIAMESIGDVTRYYEAKAKESQLLKKDPEIDQKLHQAERELSEKERNNSELRASNQEKKRNIQFSEMMINRSRTKTSDLLRQRKELEEECKKLSNEVEQNNVKWDSVMQTARNQRDRLQTLMDQSPRLAKQNIEQNTVTELEKRLEGLNLECTKLEQEETRLKNELKLQLATSLNVFVVSFARATLRTLDMQKKLDEAKRIYEELKAEELERRKSGASDYDGLDASFMSVECGLKKAPDHLSQTELLAPMTTSRTVEPADEESASTGTLTSESSNKSPPAQPPQSTEEEVIRARTNAVENYVTQQSESISMQAESHDNDNGEVIRNEIERGSICDLEKIGQLHGMDVEAMSVSDEQNDPAALDNESVNGSIDEGMDLNGSQEIALGDFSDDEVEPEDVDEGGCAAMEDDNEEGVVQEQEKSSQRSVGCAKEEAIFRGNRDCMGTVTTTPTKETTLLNSFTDRKDERVLHRSHQKPVEITSAESLRERLPHQNHQRVFSMLPPHLLVWAQAKKLVLFSALC</sequence>
<evidence type="ECO:0000313" key="3">
    <source>
        <dbReference type="EMBL" id="KAJ1371571.1"/>
    </source>
</evidence>
<keyword evidence="1" id="KW-0175">Coiled coil</keyword>
<feature type="compositionally biased region" description="Basic and acidic residues" evidence="2">
    <location>
        <begin position="83"/>
        <end position="105"/>
    </location>
</feature>
<evidence type="ECO:0000256" key="1">
    <source>
        <dbReference type="SAM" id="Coils"/>
    </source>
</evidence>
<gene>
    <name evidence="3" type="ORF">KIN20_033542</name>
</gene>
<dbReference type="AlphaFoldDB" id="A0AAD5WIW0"/>
<name>A0AAD5WIW0_PARTN</name>
<feature type="compositionally biased region" description="Polar residues" evidence="2">
    <location>
        <begin position="309"/>
        <end position="323"/>
    </location>
</feature>
<feature type="coiled-coil region" evidence="1">
    <location>
        <begin position="176"/>
        <end position="256"/>
    </location>
</feature>
<accession>A0AAD5WIW0</accession>
<evidence type="ECO:0000256" key="2">
    <source>
        <dbReference type="SAM" id="MobiDB-lite"/>
    </source>
</evidence>
<organism evidence="3 4">
    <name type="scientific">Parelaphostrongylus tenuis</name>
    <name type="common">Meningeal worm</name>
    <dbReference type="NCBI Taxonomy" id="148309"/>
    <lineage>
        <taxon>Eukaryota</taxon>
        <taxon>Metazoa</taxon>
        <taxon>Ecdysozoa</taxon>
        <taxon>Nematoda</taxon>
        <taxon>Chromadorea</taxon>
        <taxon>Rhabditida</taxon>
        <taxon>Rhabditina</taxon>
        <taxon>Rhabditomorpha</taxon>
        <taxon>Strongyloidea</taxon>
        <taxon>Metastrongylidae</taxon>
        <taxon>Parelaphostrongylus</taxon>
    </lineage>
</organism>